<dbReference type="InterPro" id="IPR013097">
    <property type="entry name" value="Dabb"/>
</dbReference>
<evidence type="ECO:0000313" key="3">
    <source>
        <dbReference type="Proteomes" id="UP000236725"/>
    </source>
</evidence>
<dbReference type="SMART" id="SM00886">
    <property type="entry name" value="Dabb"/>
    <property type="match status" value="1"/>
</dbReference>
<organism evidence="2 3">
    <name type="scientific">Parabacteroides chinchillae</name>
    <dbReference type="NCBI Taxonomy" id="871327"/>
    <lineage>
        <taxon>Bacteria</taxon>
        <taxon>Pseudomonadati</taxon>
        <taxon>Bacteroidota</taxon>
        <taxon>Bacteroidia</taxon>
        <taxon>Bacteroidales</taxon>
        <taxon>Tannerellaceae</taxon>
        <taxon>Parabacteroides</taxon>
    </lineage>
</organism>
<name>A0A8G2BUI3_9BACT</name>
<evidence type="ECO:0000313" key="2">
    <source>
        <dbReference type="EMBL" id="SEF55561.1"/>
    </source>
</evidence>
<dbReference type="SUPFAM" id="SSF54909">
    <property type="entry name" value="Dimeric alpha+beta barrel"/>
    <property type="match status" value="1"/>
</dbReference>
<dbReference type="Gene3D" id="3.30.70.100">
    <property type="match status" value="1"/>
</dbReference>
<evidence type="ECO:0000259" key="1">
    <source>
        <dbReference type="PROSITE" id="PS51502"/>
    </source>
</evidence>
<dbReference type="Proteomes" id="UP000236725">
    <property type="component" value="Unassembled WGS sequence"/>
</dbReference>
<accession>A0A8G2BUI3</accession>
<feature type="domain" description="Stress-response A/B barrel" evidence="1">
    <location>
        <begin position="2"/>
        <end position="98"/>
    </location>
</feature>
<sequence>MVRHIVMFKLKEFATPADKQAKMQEIKEKLEALINKIDVLRMIRVDFNINPAETWDLILTTELDTLEDVSTYANHPEHVAVSKGIIGPVKEDRACVDYKF</sequence>
<reference evidence="2 3" key="1">
    <citation type="submission" date="2016-10" db="EMBL/GenBank/DDBJ databases">
        <authorList>
            <person name="Varghese N."/>
            <person name="Submissions S."/>
        </authorList>
    </citation>
    <scope>NUCLEOTIDE SEQUENCE [LARGE SCALE GENOMIC DNA]</scope>
    <source>
        <strain evidence="2 3">DSM 29073</strain>
    </source>
</reference>
<dbReference type="Pfam" id="PF07876">
    <property type="entry name" value="Dabb"/>
    <property type="match status" value="1"/>
</dbReference>
<gene>
    <name evidence="2" type="ORF">SAMN05444001_102229</name>
</gene>
<dbReference type="RefSeq" id="WP_103982495.1">
    <property type="nucleotide sequence ID" value="NZ_FNVS01000002.1"/>
</dbReference>
<dbReference type="PROSITE" id="PS51502">
    <property type="entry name" value="S_R_A_B_BARREL"/>
    <property type="match status" value="1"/>
</dbReference>
<dbReference type="InterPro" id="IPR011008">
    <property type="entry name" value="Dimeric_a/b-barrel"/>
</dbReference>
<keyword evidence="3" id="KW-1185">Reference proteome</keyword>
<dbReference type="AlphaFoldDB" id="A0A8G2BUI3"/>
<comment type="caution">
    <text evidence="2">The sequence shown here is derived from an EMBL/GenBank/DDBJ whole genome shotgun (WGS) entry which is preliminary data.</text>
</comment>
<dbReference type="PANTHER" id="PTHR37832:SF1">
    <property type="entry name" value="STRESS-RESPONSE A_B BARREL DOMAIN-CONTAINING PROTEIN"/>
    <property type="match status" value="1"/>
</dbReference>
<proteinExistence type="predicted"/>
<protein>
    <submittedName>
        <fullName evidence="2">Stress responsive A/B Barrel Domain</fullName>
    </submittedName>
</protein>
<dbReference type="PANTHER" id="PTHR37832">
    <property type="entry name" value="BLL2683 PROTEIN"/>
    <property type="match status" value="1"/>
</dbReference>
<dbReference type="EMBL" id="FNVS01000002">
    <property type="protein sequence ID" value="SEF55561.1"/>
    <property type="molecule type" value="Genomic_DNA"/>
</dbReference>